<feature type="transmembrane region" description="Helical" evidence="1">
    <location>
        <begin position="12"/>
        <end position="30"/>
    </location>
</feature>
<keyword evidence="1" id="KW-0812">Transmembrane</keyword>
<keyword evidence="1" id="KW-1133">Transmembrane helix</keyword>
<protein>
    <submittedName>
        <fullName evidence="2">Uncharacterized protein</fullName>
    </submittedName>
</protein>
<organism evidence="2 3">
    <name type="scientific">Prosthecochloris aestuarii (strain DSM 271 / SK 413)</name>
    <dbReference type="NCBI Taxonomy" id="290512"/>
    <lineage>
        <taxon>Bacteria</taxon>
        <taxon>Pseudomonadati</taxon>
        <taxon>Chlorobiota</taxon>
        <taxon>Chlorobiia</taxon>
        <taxon>Chlorobiales</taxon>
        <taxon>Chlorobiaceae</taxon>
        <taxon>Prosthecochloris</taxon>
    </lineage>
</organism>
<dbReference type="EMBL" id="CP001108">
    <property type="protein sequence ID" value="ACF45824.1"/>
    <property type="molecule type" value="Genomic_DNA"/>
</dbReference>
<name>B4S6Y7_PROA2</name>
<keyword evidence="3" id="KW-1185">Reference proteome</keyword>
<reference evidence="2" key="1">
    <citation type="submission" date="2008-06" db="EMBL/GenBank/DDBJ databases">
        <title>Complete sequence of chromosome of Prosthecochloris aestuarii DSM 271.</title>
        <authorList>
            <consortium name="US DOE Joint Genome Institute"/>
            <person name="Lucas S."/>
            <person name="Copeland A."/>
            <person name="Lapidus A."/>
            <person name="Glavina del Rio T."/>
            <person name="Dalin E."/>
            <person name="Tice H."/>
            <person name="Bruce D."/>
            <person name="Goodwin L."/>
            <person name="Pitluck S."/>
            <person name="Schmutz J."/>
            <person name="Larimer F."/>
            <person name="Land M."/>
            <person name="Hauser L."/>
            <person name="Kyrpides N."/>
            <person name="Anderson I."/>
            <person name="Liu Z."/>
            <person name="Li T."/>
            <person name="Zhao F."/>
            <person name="Overmann J."/>
            <person name="Bryant D.A."/>
            <person name="Richardson P."/>
        </authorList>
    </citation>
    <scope>NUCLEOTIDE SEQUENCE [LARGE SCALE GENOMIC DNA]</scope>
    <source>
        <strain evidence="2">DSM 271</strain>
    </source>
</reference>
<dbReference type="KEGG" id="paa:Paes_0777"/>
<dbReference type="HOGENOM" id="CLU_221251_0_0_10"/>
<gene>
    <name evidence="2" type="ordered locus">Paes_0777</name>
</gene>
<evidence type="ECO:0000256" key="1">
    <source>
        <dbReference type="SAM" id="Phobius"/>
    </source>
</evidence>
<dbReference type="Proteomes" id="UP000002725">
    <property type="component" value="Chromosome"/>
</dbReference>
<dbReference type="AlphaFoldDB" id="B4S6Y7"/>
<accession>B4S6Y7</accession>
<keyword evidence="1" id="KW-0472">Membrane</keyword>
<evidence type="ECO:0000313" key="2">
    <source>
        <dbReference type="EMBL" id="ACF45824.1"/>
    </source>
</evidence>
<evidence type="ECO:0000313" key="3">
    <source>
        <dbReference type="Proteomes" id="UP000002725"/>
    </source>
</evidence>
<proteinExistence type="predicted"/>
<sequence>MFKKKLKVTTVILWGIVSYIALVLLLMVFGK</sequence>